<evidence type="ECO:0000313" key="8">
    <source>
        <dbReference type="EMBL" id="EAD5772678.1"/>
    </source>
</evidence>
<evidence type="ECO:0000313" key="9">
    <source>
        <dbReference type="EMBL" id="EAD5786302.1"/>
    </source>
</evidence>
<evidence type="ECO:0000313" key="12">
    <source>
        <dbReference type="EMBL" id="EAG2087509.1"/>
    </source>
</evidence>
<dbReference type="EMBL" id="AABBYJ010000002">
    <property type="protein sequence ID" value="EAG4330469.1"/>
    <property type="molecule type" value="Genomic_DNA"/>
</dbReference>
<evidence type="ECO:0000313" key="13">
    <source>
        <dbReference type="EMBL" id="EAG2245697.1"/>
    </source>
</evidence>
<dbReference type="EMBL" id="AACJYH010000005">
    <property type="protein sequence ID" value="EAK8897561.1"/>
    <property type="molecule type" value="Genomic_DNA"/>
</dbReference>
<dbReference type="Proteomes" id="UP000489121">
    <property type="component" value="Unassembled WGS sequence"/>
</dbReference>
<evidence type="ECO:0000313" key="17">
    <source>
        <dbReference type="EMBL" id="EAG4462120.1"/>
    </source>
</evidence>
<protein>
    <submittedName>
        <fullName evidence="33">MmcQ/YjbR family DNA-binding protein</fullName>
    </submittedName>
</protein>
<dbReference type="EMBL" id="AAAJWF010000004">
    <property type="protein sequence ID" value="EAC7480367.1"/>
    <property type="molecule type" value="Genomic_DNA"/>
</dbReference>
<dbReference type="EMBL" id="AABBAW010000003">
    <property type="protein sequence ID" value="EAG2514988.1"/>
    <property type="molecule type" value="Genomic_DNA"/>
</dbReference>
<dbReference type="Proteomes" id="UP000467347">
    <property type="component" value="Unassembled WGS sequence"/>
</dbReference>
<reference evidence="36 73" key="1">
    <citation type="submission" date="2016-09" db="EMBL/GenBank/DDBJ databases">
        <title>100K Listeria isolates.</title>
        <authorList>
            <person name="Chen P."/>
            <person name="Weimer B.C."/>
            <person name="Kong N."/>
            <person name="Huang B."/>
        </authorList>
    </citation>
    <scope>NUCLEOTIDE SEQUENCE [LARGE SCALE GENOMIC DNA]</scope>
    <source>
        <strain evidence="36 73">BCW_2383</strain>
    </source>
</reference>
<evidence type="ECO:0000313" key="36">
    <source>
        <dbReference type="EMBL" id="OET52316.1"/>
    </source>
</evidence>
<dbReference type="EMBL" id="AAAIKW010000002">
    <property type="protein sequence ID" value="EAC4551719.1"/>
    <property type="molecule type" value="Genomic_DNA"/>
</dbReference>
<accession>A0A0B8QY21</accession>
<dbReference type="Proteomes" id="UP000331186">
    <property type="component" value="Unassembled WGS sequence"/>
</dbReference>
<sequence length="127" mass="14748">MNYEQILQEKVALCLTLQAAKETFPFDKKTHALTVGGKIFALIHMYHGDLYVSVKCQPERIDLLRDEYLSIKPGYHLNKKHWITLVINENYDVEAETEFALIKNSYQLIFDKLPKKAQNTVKFSAND</sequence>
<dbReference type="Proteomes" id="UP000548278">
    <property type="component" value="Unassembled WGS sequence"/>
</dbReference>
<dbReference type="EMBL" id="AAAMZD010000003">
    <property type="protein sequence ID" value="EAD3792724.1"/>
    <property type="molecule type" value="Genomic_DNA"/>
</dbReference>
<evidence type="ECO:0000313" key="67">
    <source>
        <dbReference type="Proteomes" id="UP000544530"/>
    </source>
</evidence>
<dbReference type="Proteomes" id="UP000478682">
    <property type="component" value="Unassembled WGS sequence"/>
</dbReference>
<dbReference type="EMBL" id="AACKDQ010000014">
    <property type="protein sequence ID" value="EAK9316986.1"/>
    <property type="molecule type" value="Genomic_DNA"/>
</dbReference>
<dbReference type="EMBL" id="DAAJFY010000003">
    <property type="protein sequence ID" value="HAC0274855.1"/>
    <property type="molecule type" value="Genomic_DNA"/>
</dbReference>
<dbReference type="EMBL" id="AAAIXK010000002">
    <property type="protein sequence ID" value="EAC5549644.1"/>
    <property type="molecule type" value="Genomic_DNA"/>
</dbReference>
<dbReference type="Proteomes" id="UP000345329">
    <property type="component" value="Unassembled WGS sequence"/>
</dbReference>
<evidence type="ECO:0000313" key="71">
    <source>
        <dbReference type="Proteomes" id="UP000841146"/>
    </source>
</evidence>
<reference evidence="40 42" key="4">
    <citation type="submission" date="2018-06" db="EMBL/GenBank/DDBJ databases">
        <authorList>
            <consortium name="PulseNet: The National Subtyping Network for Foodborne Disease Surveillance"/>
            <person name="Tarr C.L."/>
            <person name="Trees E."/>
            <person name="Katz L.S."/>
            <person name="Carleton-Romer H.A."/>
            <person name="Stroika S."/>
            <person name="Kucerova Z."/>
            <person name="Roache K.F."/>
            <person name="Sabol A.L."/>
            <person name="Besser J."/>
            <person name="Gerner-Smidt P."/>
        </authorList>
    </citation>
    <scope>NUCLEOTIDE SEQUENCE [LARGE SCALE GENOMIC DNA]</scope>
    <source>
        <strain evidence="1 42">2015L-6227</strain>
        <strain evidence="10 40">PNUSAL000134</strain>
        <strain evidence="5 46">PNUSAL000910</strain>
        <strain evidence="11 59">PNUSAL002298</strain>
        <strain evidence="21 45">PNUSAL004402</strain>
        <strain evidence="28 62">PNUSAL005692</strain>
    </source>
</reference>
<evidence type="ECO:0000313" key="34">
    <source>
        <dbReference type="EMBL" id="HAC0274855.1"/>
    </source>
</evidence>
<dbReference type="AlphaFoldDB" id="A0A0B8QY21"/>
<dbReference type="Proteomes" id="UP000398321">
    <property type="component" value="Unassembled WGS sequence"/>
</dbReference>
<evidence type="ECO:0000313" key="62">
    <source>
        <dbReference type="Proteomes" id="UP000489121"/>
    </source>
</evidence>
<reference evidence="35 67" key="8">
    <citation type="submission" date="2020-06" db="EMBL/GenBank/DDBJ databases">
        <title>Two Listeria outbreaks in Switzerland in 2018 and 2020.</title>
        <authorList>
            <person name="Stevens M.J.A."/>
            <person name="Bloemberg G."/>
            <person name="Nusch-Inderbinnen M."/>
            <person name="Stephan R."/>
        </authorList>
    </citation>
    <scope>NUCLEOTIDE SEQUENCE [LARGE SCALE GENOMIC DNA]</scope>
    <source>
        <strain evidence="35 67">N18-0707</strain>
    </source>
</reference>
<evidence type="ECO:0000313" key="72">
    <source>
        <dbReference type="Proteomes" id="UP000844415"/>
    </source>
</evidence>
<dbReference type="Proteomes" id="UP000339309">
    <property type="component" value="Unassembled WGS sequence"/>
</dbReference>
<dbReference type="Proteomes" id="UP000525850">
    <property type="component" value="Unassembled WGS sequence"/>
</dbReference>
<reference evidence="33" key="7">
    <citation type="submission" date="2020-01" db="EMBL/GenBank/DDBJ databases">
        <authorList>
            <consortium name="NCBI Pathogen Detection Project"/>
        </authorList>
    </citation>
    <scope>NUCLEOTIDE SEQUENCE</scope>
    <source>
        <strain evidence="32">CFIAFB20100120</strain>
        <strain evidence="34">CFIAFB20170037</strain>
        <strain evidence="33">CFIAFB20170045</strain>
    </source>
</reference>
<dbReference type="EMBL" id="DAAJCS010000004">
    <property type="protein sequence ID" value="HAC0012575.1"/>
    <property type="molecule type" value="Genomic_DNA"/>
</dbReference>
<dbReference type="Proteomes" id="UP000549379">
    <property type="component" value="Unassembled WGS sequence"/>
</dbReference>
<dbReference type="EMBL" id="AABAWE010000004">
    <property type="protein sequence ID" value="EAG2087509.1"/>
    <property type="molecule type" value="Genomic_DNA"/>
</dbReference>
<dbReference type="EMBL" id="AAHZFY010000012">
    <property type="protein sequence ID" value="ECB9513492.1"/>
    <property type="molecule type" value="Genomic_DNA"/>
</dbReference>
<dbReference type="Proteomes" id="UP000478704">
    <property type="component" value="Unassembled WGS sequence"/>
</dbReference>
<evidence type="ECO:0000313" key="11">
    <source>
        <dbReference type="EMBL" id="EAG1893486.1"/>
    </source>
</evidence>
<dbReference type="EMBL" id="AALGDA010000009">
    <property type="protein sequence ID" value="ECY9782288.1"/>
    <property type="molecule type" value="Genomic_DNA"/>
</dbReference>
<evidence type="ECO:0000313" key="19">
    <source>
        <dbReference type="EMBL" id="EAG6989735.1"/>
    </source>
</evidence>
<evidence type="ECO:0000313" key="53">
    <source>
        <dbReference type="Proteomes" id="UP000403352"/>
    </source>
</evidence>
<dbReference type="Proteomes" id="UP000410967">
    <property type="component" value="Unassembled WGS sequence"/>
</dbReference>
<dbReference type="KEGG" id="lmv:Y193_08555"/>
<evidence type="ECO:0000313" key="33">
    <source>
        <dbReference type="EMBL" id="HAC0012575.1"/>
    </source>
</evidence>
<evidence type="ECO:0000313" key="31">
    <source>
        <dbReference type="EMBL" id="EDP8513584.1"/>
    </source>
</evidence>
<evidence type="ECO:0000313" key="54">
    <source>
        <dbReference type="Proteomes" id="UP000410967"/>
    </source>
</evidence>
<dbReference type="Proteomes" id="UP000528151">
    <property type="component" value="Unassembled WGS sequence"/>
</dbReference>
<dbReference type="InterPro" id="IPR007351">
    <property type="entry name" value="YjbR"/>
</dbReference>
<evidence type="ECO:0000313" key="10">
    <source>
        <dbReference type="EMBL" id="EAE2354154.1"/>
    </source>
</evidence>
<evidence type="ECO:0000313" key="35">
    <source>
        <dbReference type="EMBL" id="NYA01559.1"/>
    </source>
</evidence>
<dbReference type="EMBL" id="AAANYR010000003">
    <property type="protein sequence ID" value="EAD5786302.1"/>
    <property type="molecule type" value="Genomic_DNA"/>
</dbReference>
<dbReference type="EMBL" id="AABDGJ010000002">
    <property type="protein sequence ID" value="EAG6989735.1"/>
    <property type="molecule type" value="Genomic_DNA"/>
</dbReference>
<organism evidence="33 71">
    <name type="scientific">Listeria monocytogenes</name>
    <dbReference type="NCBI Taxonomy" id="1639"/>
    <lineage>
        <taxon>Bacteria</taxon>
        <taxon>Bacillati</taxon>
        <taxon>Bacillota</taxon>
        <taxon>Bacilli</taxon>
        <taxon>Bacillales</taxon>
        <taxon>Listeriaceae</taxon>
        <taxon>Listeria</taxon>
    </lineage>
</organism>
<evidence type="ECO:0000313" key="22">
    <source>
        <dbReference type="EMBL" id="EAK9316986.1"/>
    </source>
</evidence>
<dbReference type="EMBL" id="AABCVX010000003">
    <property type="protein sequence ID" value="EAG6169283.1"/>
    <property type="molecule type" value="Genomic_DNA"/>
</dbReference>
<evidence type="ECO:0000313" key="41">
    <source>
        <dbReference type="Proteomes" id="UP000337746"/>
    </source>
</evidence>
<dbReference type="PANTHER" id="PTHR35145:SF1">
    <property type="entry name" value="CYTOPLASMIC PROTEIN"/>
    <property type="match status" value="1"/>
</dbReference>
<dbReference type="Proteomes" id="UP000566721">
    <property type="component" value="Unassembled WGS sequence"/>
</dbReference>
<reference evidence="54 68" key="6">
    <citation type="submission" date="2019-04" db="EMBL/GenBank/DDBJ databases">
        <authorList>
            <consortium name="GenomeTrakr network: Whole genome sequencing for foodborne pathogen traceback"/>
        </authorList>
    </citation>
    <scope>NUCLEOTIDE SEQUENCE [LARGE SCALE GENOMIC DNA]</scope>
    <source>
        <strain evidence="19 68">CFSAN004300</strain>
        <strain evidence="27 47">FLAG-55987</strain>
        <strain evidence="22 54">PHLUSALM00088</strain>
    </source>
</reference>
<dbReference type="Proteomes" id="UP000272537">
    <property type="component" value="Unassembled WGS sequence"/>
</dbReference>
<evidence type="ECO:0000313" key="7">
    <source>
        <dbReference type="EMBL" id="EAD3792724.1"/>
    </source>
</evidence>
<dbReference type="Proteomes" id="UP000389283">
    <property type="component" value="Unassembled WGS sequence"/>
</dbReference>
<gene>
    <name evidence="19" type="ORF">AB917_03945</name>
    <name evidence="1" type="ORF">ABZ57_04420</name>
    <name evidence="36" type="ORF">AJL21_03275</name>
    <name evidence="2" type="ORF">ARY78_04260</name>
    <name evidence="14" type="ORF">B1N52_07430</name>
    <name evidence="13" type="ORF">B1S26_09825</name>
    <name evidence="15" type="ORF">B5K54_05325</name>
    <name evidence="11" type="ORF">BB997_07725</name>
    <name evidence="26" type="ORF">BCZ19_05275</name>
    <name evidence="12" type="ORF">BCZ21_09575</name>
    <name evidence="17" type="ORF">CA369_07470</name>
    <name evidence="16" type="ORF">CAV64_04335</name>
    <name evidence="21" type="ORF">D7104_07570</name>
    <name evidence="18" type="ORF">DCT16_07790</name>
    <name evidence="4" type="ORF">DQ70_06700</name>
    <name evidence="3" type="ORF">DU018_04465</name>
    <name evidence="37" type="ORF">DYZ80_01526</name>
    <name evidence="20" type="ORF">E5F58_09565</name>
    <name evidence="9" type="ORF">EX365_07030</name>
    <name evidence="8" type="ORF">EXZ73_00105</name>
    <name evidence="27" type="ORF">F6436_12920</name>
    <name evidence="28" type="ORF">F6515_04715</name>
    <name evidence="22" type="ORF">FA835_07715</name>
    <name evidence="24" type="ORF">FLQ97_07065</name>
    <name evidence="23" type="ORF">FLR03_13495</name>
    <name evidence="25" type="ORF">FNX40_09370</name>
    <name evidence="31" type="ORF">G3O21_000985</name>
    <name evidence="30" type="ORF">GJW51_06665</name>
    <name evidence="29" type="ORF">GQG13_08170</name>
    <name evidence="32" type="ORF">GYS09_07695</name>
    <name evidence="33" type="ORF">GYX23_06115</name>
    <name evidence="34" type="ORF">GYY14_05630</name>
    <name evidence="35" type="ORF">HZJ64_06910</name>
    <name evidence="5" type="ORF">KV70_03925</name>
    <name evidence="6" type="ORF">QD52_08050</name>
    <name evidence="7" type="ORF">UI29_08090</name>
    <name evidence="10" type="ORF">Y261_07340</name>
</gene>
<evidence type="ECO:0000313" key="61">
    <source>
        <dbReference type="Proteomes" id="UP000481141"/>
    </source>
</evidence>
<dbReference type="SUPFAM" id="SSF142906">
    <property type="entry name" value="YjbR-like"/>
    <property type="match status" value="1"/>
</dbReference>
<evidence type="ECO:0000313" key="48">
    <source>
        <dbReference type="Proteomes" id="UP000365297"/>
    </source>
</evidence>
<dbReference type="EMBL" id="AABBZO010000007">
    <property type="protein sequence ID" value="EAG4462120.1"/>
    <property type="molecule type" value="Genomic_DNA"/>
</dbReference>
<dbReference type="Proteomes" id="UP000841146">
    <property type="component" value="Unassembled WGS sequence"/>
</dbReference>
<evidence type="ECO:0000313" key="18">
    <source>
        <dbReference type="EMBL" id="EAG6169283.1"/>
    </source>
</evidence>
<evidence type="ECO:0000313" key="58">
    <source>
        <dbReference type="Proteomes" id="UP000467347"/>
    </source>
</evidence>
<dbReference type="Proteomes" id="UP000350032">
    <property type="component" value="Unassembled WGS sequence"/>
</dbReference>
<evidence type="ECO:0000313" key="46">
    <source>
        <dbReference type="Proteomes" id="UP000354255"/>
    </source>
</evidence>
<evidence type="ECO:0000313" key="15">
    <source>
        <dbReference type="EMBL" id="EAG2996698.1"/>
    </source>
</evidence>
<evidence type="ECO:0000313" key="38">
    <source>
        <dbReference type="Proteomes" id="UP000272537"/>
    </source>
</evidence>
<evidence type="ECO:0000313" key="16">
    <source>
        <dbReference type="EMBL" id="EAG4330469.1"/>
    </source>
</evidence>
<evidence type="ECO:0000313" key="59">
    <source>
        <dbReference type="Proteomes" id="UP000478682"/>
    </source>
</evidence>
<evidence type="ECO:0000313" key="14">
    <source>
        <dbReference type="EMBL" id="EAG2514988.1"/>
    </source>
</evidence>
<dbReference type="Proteomes" id="UP000403352">
    <property type="component" value="Unassembled WGS sequence"/>
</dbReference>
<evidence type="ECO:0000313" key="68">
    <source>
        <dbReference type="Proteomes" id="UP000548278"/>
    </source>
</evidence>
<dbReference type="EMBL" id="AANPAU010000003">
    <property type="protein sequence ID" value="EDP8513584.1"/>
    <property type="molecule type" value="Genomic_DNA"/>
</dbReference>
<evidence type="ECO:0000313" key="43">
    <source>
        <dbReference type="Proteomes" id="UP000344343"/>
    </source>
</evidence>
<dbReference type="Pfam" id="PF04237">
    <property type="entry name" value="YjbR"/>
    <property type="match status" value="1"/>
</dbReference>
<dbReference type="Proteomes" id="UP000527632">
    <property type="component" value="Unassembled WGS sequence"/>
</dbReference>
<dbReference type="EMBL" id="AALAQH010000002">
    <property type="protein sequence ID" value="ECX6924071.1"/>
    <property type="molecule type" value="Genomic_DNA"/>
</dbReference>
<dbReference type="EMBL" id="AAAJKI010000007">
    <property type="protein sequence ID" value="EAC6547619.1"/>
    <property type="molecule type" value="Genomic_DNA"/>
</dbReference>
<evidence type="ECO:0000313" key="42">
    <source>
        <dbReference type="Proteomes" id="UP000339309"/>
    </source>
</evidence>
<evidence type="ECO:0000313" key="3">
    <source>
        <dbReference type="EMBL" id="EAC6547619.1"/>
    </source>
</evidence>
<dbReference type="Proteomes" id="UP000455569">
    <property type="component" value="Unassembled WGS sequence"/>
</dbReference>
<evidence type="ECO:0000313" key="29">
    <source>
        <dbReference type="EMBL" id="EDN7715095.1"/>
    </source>
</evidence>
<dbReference type="Proteomes" id="UP000365297">
    <property type="component" value="Unassembled WGS sequence"/>
</dbReference>
<comment type="caution">
    <text evidence="33">The sequence shown here is derived from an EMBL/GenBank/DDBJ whole genome shotgun (WGS) entry which is preliminary data.</text>
</comment>
<dbReference type="Proteomes" id="UP000842809">
    <property type="component" value="Unassembled WGS sequence"/>
</dbReference>
<reference evidence="37 38" key="2">
    <citation type="journal article" date="2018" name="BMC Genomics">
        <title>Genes significantly associated with lineage II food isolates of Listeria monocytogenes.</title>
        <authorList>
            <person name="Pirone-Davies C."/>
            <person name="Chen Y."/>
            <person name="Pightling A."/>
            <person name="Ryan G."/>
            <person name="Wang Y."/>
            <person name="Yao K."/>
            <person name="Hoffmann M."/>
            <person name="Allard M.W."/>
        </authorList>
    </citation>
    <scope>NUCLEOTIDE SEQUENCE [LARGE SCALE GENOMIC DNA]</scope>
    <source>
        <strain evidence="37 38">PNUSAL000550</strain>
    </source>
</reference>
<dbReference type="EMBL" id="AAANYN010000001">
    <property type="protein sequence ID" value="EAD5772678.1"/>
    <property type="molecule type" value="Genomic_DNA"/>
</dbReference>
<dbReference type="InterPro" id="IPR058532">
    <property type="entry name" value="YjbR/MT2646/Rv2570-like"/>
</dbReference>
<dbReference type="EMBL" id="AANCRK010000003">
    <property type="protein sequence ID" value="EDN7715095.1"/>
    <property type="molecule type" value="Genomic_DNA"/>
</dbReference>
<dbReference type="Proteomes" id="UP000368512">
    <property type="component" value="Unassembled WGS sequence"/>
</dbReference>
<evidence type="ECO:0000313" key="66">
    <source>
        <dbReference type="Proteomes" id="UP000540117"/>
    </source>
</evidence>
<evidence type="ECO:0000313" key="39">
    <source>
        <dbReference type="Proteomes" id="UP000331186"/>
    </source>
</evidence>
<evidence type="ECO:0000313" key="30">
    <source>
        <dbReference type="EMBL" id="EDN9836342.1"/>
    </source>
</evidence>
<evidence type="ECO:0000313" key="23">
    <source>
        <dbReference type="EMBL" id="ECB9474696.1"/>
    </source>
</evidence>
<dbReference type="EMBL" id="JACAVN010000003">
    <property type="protein sequence ID" value="NYA01559.1"/>
    <property type="molecule type" value="Genomic_DNA"/>
</dbReference>
<evidence type="ECO:0000313" key="1">
    <source>
        <dbReference type="EMBL" id="EAC4551719.1"/>
    </source>
</evidence>
<dbReference type="InterPro" id="IPR038056">
    <property type="entry name" value="YjbR-like_sf"/>
</dbReference>
<evidence type="ECO:0000313" key="60">
    <source>
        <dbReference type="Proteomes" id="UP000478704"/>
    </source>
</evidence>
<dbReference type="EMBL" id="AABBHO010000011">
    <property type="protein sequence ID" value="EAG2996698.1"/>
    <property type="molecule type" value="Genomic_DNA"/>
</dbReference>
<keyword evidence="33" id="KW-0238">DNA-binding</keyword>
<dbReference type="GO" id="GO:0003677">
    <property type="term" value="F:DNA binding"/>
    <property type="evidence" value="ECO:0007669"/>
    <property type="project" value="UniProtKB-KW"/>
</dbReference>
<dbReference type="EMBL" id="AAAKQF010000002">
    <property type="protein sequence ID" value="EAC9039343.1"/>
    <property type="molecule type" value="Genomic_DNA"/>
</dbReference>
<evidence type="ECO:0000313" key="47">
    <source>
        <dbReference type="Proteomes" id="UP000364988"/>
    </source>
</evidence>
<dbReference type="EMBL" id="DAAIJL010000006">
    <property type="protein sequence ID" value="HAB8557168.1"/>
    <property type="molecule type" value="Genomic_DNA"/>
</dbReference>
<dbReference type="Proteomes" id="UP000364988">
    <property type="component" value="Unassembled WGS sequence"/>
</dbReference>
<dbReference type="OMA" id="GYHMNKR"/>
<dbReference type="KEGG" id="lmok:CQ02_07345"/>
<dbReference type="EMBL" id="AANDSR010000003">
    <property type="protein sequence ID" value="EDN9836342.1"/>
    <property type="molecule type" value="Genomic_DNA"/>
</dbReference>
<evidence type="ECO:0000313" key="73">
    <source>
        <dbReference type="Proteomes" id="UP000852906"/>
    </source>
</evidence>
<evidence type="ECO:0000313" key="45">
    <source>
        <dbReference type="Proteomes" id="UP000350032"/>
    </source>
</evidence>
<dbReference type="EMBL" id="QXLS01000003">
    <property type="protein sequence ID" value="RKA08333.1"/>
    <property type="molecule type" value="Genomic_DNA"/>
</dbReference>
<dbReference type="EMBL" id="AAIAJJ010000004">
    <property type="protein sequence ID" value="ECC1557007.1"/>
    <property type="molecule type" value="Genomic_DNA"/>
</dbReference>
<evidence type="ECO:0000313" key="2">
    <source>
        <dbReference type="EMBL" id="EAC5549644.1"/>
    </source>
</evidence>
<dbReference type="Proteomes" id="UP000354255">
    <property type="component" value="Unassembled WGS sequence"/>
</dbReference>
<dbReference type="Proteomes" id="UP000336166">
    <property type="component" value="Unassembled WGS sequence"/>
</dbReference>
<name>A0A0B8QY21_LISMN</name>
<evidence type="ECO:0000313" key="25">
    <source>
        <dbReference type="EMBL" id="ECC1557007.1"/>
    </source>
</evidence>
<evidence type="ECO:0000313" key="64">
    <source>
        <dbReference type="Proteomes" id="UP000527632"/>
    </source>
</evidence>
<evidence type="ECO:0000313" key="27">
    <source>
        <dbReference type="EMBL" id="ECY6545237.1"/>
    </source>
</evidence>
<dbReference type="Proteomes" id="UP000423131">
    <property type="component" value="Unassembled WGS sequence"/>
</dbReference>
<dbReference type="Proteomes" id="UP000376505">
    <property type="component" value="Unassembled WGS sequence"/>
</dbReference>
<dbReference type="Proteomes" id="UP000544530">
    <property type="component" value="Unassembled WGS sequence"/>
</dbReference>
<evidence type="ECO:0000313" key="21">
    <source>
        <dbReference type="EMBL" id="EAK8897561.1"/>
    </source>
</evidence>
<evidence type="ECO:0000313" key="20">
    <source>
        <dbReference type="EMBL" id="EAH4242228.1"/>
    </source>
</evidence>
<dbReference type="EMBL" id="AABGUK010000003">
    <property type="protein sequence ID" value="EAH4242228.1"/>
    <property type="molecule type" value="Genomic_DNA"/>
</dbReference>
<reference evidence="41 44" key="5">
    <citation type="submission" date="2018-06" db="EMBL/GenBank/DDBJ databases">
        <authorList>
            <consortium name="GenomeTrakr: Next Generation Sequencing Network for Food Pathogen Tracability"/>
        </authorList>
    </citation>
    <scope>NUCLEOTIDE SEQUENCE [LARGE SCALE GENOMIC DNA]</scope>
    <source>
        <strain evidence="15 69">10B02965A-1</strain>
        <strain evidence="4 49">CFSAN008042</strain>
        <strain evidence="17 65">CFSAN063727</strain>
        <strain evidence="29 57">CFSAN102901</strain>
        <strain evidence="2 48">FDA00007096</strain>
        <strain evidence="6 53">FDA00008584</strain>
        <strain evidence="13">FDA00011243</strain>
        <strain evidence="3 39">FDA00013332</strain>
        <strain evidence="9 43">FDA00013853</strain>
        <strain evidence="23 55">FDA00014336</strain>
        <strain evidence="25 51">FDA00014370</strain>
        <strain evidence="24 52">FDA00014392</strain>
        <strain evidence="31">FDA00015054</strain>
        <strain evidence="16 66">FDA1005580-S054-001</strain>
        <strain evidence="60">FDA1090798-S029-001</strain>
        <strain evidence="61">FDA956581-098-004</strain>
        <strain evidence="14 63">FDA960927-006-004</strain>
        <strain evidence="18 70">FLAG-38921</strain>
        <strain evidence="26 56">FLAG-51482A</strain>
        <strain evidence="12 41">FLAG-54356</strain>
        <strain evidence="8 50">FSIS31901579</strain>
        <strain evidence="20 64">LS1344</strain>
        <strain evidence="30 58">OSF101448</strain>
        <strain evidence="7 44">VA-WGS-00405</strain>
    </source>
</reference>
<evidence type="ECO:0000313" key="56">
    <source>
        <dbReference type="Proteomes" id="UP000427828"/>
    </source>
</evidence>
<evidence type="ECO:0000313" key="24">
    <source>
        <dbReference type="EMBL" id="ECB9513492.1"/>
    </source>
</evidence>
<evidence type="ECO:0000313" key="26">
    <source>
        <dbReference type="EMBL" id="ECX6924071.1"/>
    </source>
</evidence>
<evidence type="ECO:0000313" key="63">
    <source>
        <dbReference type="Proteomes" id="UP000525850"/>
    </source>
</evidence>
<dbReference type="Proteomes" id="UP000344343">
    <property type="component" value="Unassembled WGS sequence"/>
</dbReference>
<evidence type="ECO:0000313" key="50">
    <source>
        <dbReference type="Proteomes" id="UP000376505"/>
    </source>
</evidence>
<evidence type="ECO:0000313" key="28">
    <source>
        <dbReference type="EMBL" id="ECY9782288.1"/>
    </source>
</evidence>
<proteinExistence type="predicted"/>
<evidence type="ECO:0000313" key="6">
    <source>
        <dbReference type="EMBL" id="EAD1185022.1"/>
    </source>
</evidence>
<evidence type="ECO:0000313" key="57">
    <source>
        <dbReference type="Proteomes" id="UP000455569"/>
    </source>
</evidence>
<dbReference type="EMBL" id="MJTJ01000006">
    <property type="protein sequence ID" value="OET52316.1"/>
    <property type="molecule type" value="Genomic_DNA"/>
</dbReference>
<evidence type="ECO:0000313" key="52">
    <source>
        <dbReference type="Proteomes" id="UP000398321"/>
    </source>
</evidence>
<evidence type="ECO:0000313" key="70">
    <source>
        <dbReference type="Proteomes" id="UP000566721"/>
    </source>
</evidence>
<dbReference type="EMBL" id="AALEDS010000015">
    <property type="protein sequence ID" value="ECY6545237.1"/>
    <property type="molecule type" value="Genomic_DNA"/>
</dbReference>
<dbReference type="Proteomes" id="UP000427828">
    <property type="component" value="Unassembled WGS sequence"/>
</dbReference>
<dbReference type="PANTHER" id="PTHR35145">
    <property type="entry name" value="CYTOPLASMIC PROTEIN-RELATED"/>
    <property type="match status" value="1"/>
</dbReference>
<dbReference type="Proteomes" id="UP000540117">
    <property type="component" value="Unassembled WGS sequence"/>
</dbReference>
<dbReference type="Gene3D" id="3.90.1150.30">
    <property type="match status" value="1"/>
</dbReference>
<dbReference type="EMBL" id="AAHZFN010000019">
    <property type="protein sequence ID" value="ECB9474696.1"/>
    <property type="molecule type" value="Genomic_DNA"/>
</dbReference>
<evidence type="ECO:0000313" key="5">
    <source>
        <dbReference type="EMBL" id="EAC9039343.1"/>
    </source>
</evidence>
<dbReference type="Proteomes" id="UP000481141">
    <property type="component" value="Unassembled WGS sequence"/>
</dbReference>
<dbReference type="RefSeq" id="WP_003725373.1">
    <property type="nucleotide sequence ID" value="NC_021824.1"/>
</dbReference>
<dbReference type="EMBL" id="AAALRN010000003">
    <property type="protein sequence ID" value="EAD1185022.1"/>
    <property type="molecule type" value="Genomic_DNA"/>
</dbReference>
<dbReference type="Proteomes" id="UP000852906">
    <property type="component" value="Unassembled WGS sequence"/>
</dbReference>
<dbReference type="Proteomes" id="UP000337746">
    <property type="component" value="Unassembled WGS sequence"/>
</dbReference>
<dbReference type="EMBL" id="AAAREG010000005">
    <property type="protein sequence ID" value="EAE2354154.1"/>
    <property type="molecule type" value="Genomic_DNA"/>
</dbReference>
<evidence type="ECO:0000313" key="51">
    <source>
        <dbReference type="Proteomes" id="UP000389283"/>
    </source>
</evidence>
<evidence type="ECO:0000313" key="40">
    <source>
        <dbReference type="Proteomes" id="UP000336166"/>
    </source>
</evidence>
<evidence type="ECO:0000313" key="65">
    <source>
        <dbReference type="Proteomes" id="UP000528151"/>
    </source>
</evidence>
<evidence type="ECO:0000313" key="44">
    <source>
        <dbReference type="Proteomes" id="UP000345329"/>
    </source>
</evidence>
<evidence type="ECO:0000313" key="32">
    <source>
        <dbReference type="EMBL" id="HAB8557168.1"/>
    </source>
</evidence>
<evidence type="ECO:0000313" key="49">
    <source>
        <dbReference type="Proteomes" id="UP000368512"/>
    </source>
</evidence>
<evidence type="ECO:0000313" key="69">
    <source>
        <dbReference type="Proteomes" id="UP000549379"/>
    </source>
</evidence>
<evidence type="ECO:0000313" key="4">
    <source>
        <dbReference type="EMBL" id="EAC7480367.1"/>
    </source>
</evidence>
<dbReference type="Proteomes" id="UP000844415">
    <property type="component" value="Unassembled WGS sequence"/>
</dbReference>
<dbReference type="EMBL" id="AABATR010000003">
    <property type="protein sequence ID" value="EAG1893486.1"/>
    <property type="molecule type" value="Genomic_DNA"/>
</dbReference>
<reference evidence="71 72" key="3">
    <citation type="journal article" date="2018" name="Genome Biol.">
        <title>SKESA: strategic k-mer extension for scrupulous assemblies.</title>
        <authorList>
            <person name="Souvorov A."/>
            <person name="Agarwala R."/>
            <person name="Lipman D.J."/>
        </authorList>
    </citation>
    <scope>NUCLEOTIDE SEQUENCE [LARGE SCALE GENOMIC DNA]</scope>
    <source>
        <strain evidence="32 72">CFIAFB20100120</strain>
        <strain evidence="34">CFIAFB20170037</strain>
        <strain evidence="33 71">CFIAFB20170045</strain>
    </source>
</reference>
<evidence type="ECO:0000313" key="55">
    <source>
        <dbReference type="Proteomes" id="UP000423131"/>
    </source>
</evidence>
<dbReference type="EMBL" id="AABAYG010000004">
    <property type="protein sequence ID" value="EAG2245697.1"/>
    <property type="molecule type" value="Genomic_DNA"/>
</dbReference>
<evidence type="ECO:0000313" key="37">
    <source>
        <dbReference type="EMBL" id="RKA08333.1"/>
    </source>
</evidence>